<proteinExistence type="predicted"/>
<evidence type="ECO:0000313" key="1">
    <source>
        <dbReference type="EMBL" id="MCQ8105287.1"/>
    </source>
</evidence>
<name>A0ABT1TJP1_9GAMM</name>
<sequence length="96" mass="10577">MNFVARIALPAAIAFTGYIIAEKDRSLKYIELAASFLNTEQNPDVRDWAVDVINNYSDVKMSGKVKQAISGKIEAIETSQDKARISGHVSSPHLIK</sequence>
<comment type="caution">
    <text evidence="1">The sequence shown here is derived from an EMBL/GenBank/DDBJ whole genome shotgun (WGS) entry which is preliminary data.</text>
</comment>
<keyword evidence="2" id="KW-1185">Reference proteome</keyword>
<dbReference type="Proteomes" id="UP001524499">
    <property type="component" value="Unassembled WGS sequence"/>
</dbReference>
<gene>
    <name evidence="1" type="ORF">NP590_14320</name>
</gene>
<accession>A0ABT1TJP1</accession>
<dbReference type="EMBL" id="JANIBJ010000027">
    <property type="protein sequence ID" value="MCQ8105287.1"/>
    <property type="molecule type" value="Genomic_DNA"/>
</dbReference>
<reference evidence="1 2" key="1">
    <citation type="submission" date="2022-07" db="EMBL/GenBank/DDBJ databases">
        <title>Methylomonas rivi sp. nov., Methylomonas rosea sp. nov., Methylomonas aureus sp. nov. and Methylomonas subterranea sp. nov., four novel methanotrophs isolated from a freshwater creek and the deep terrestrial subsurface.</title>
        <authorList>
            <person name="Abin C."/>
            <person name="Sankaranarayanan K."/>
            <person name="Garner C."/>
            <person name="Sindelar R."/>
            <person name="Kotary K."/>
            <person name="Garner R."/>
            <person name="Barclay S."/>
            <person name="Lawson P."/>
            <person name="Krumholz L."/>
        </authorList>
    </citation>
    <scope>NUCLEOTIDE SEQUENCE [LARGE SCALE GENOMIC DNA]</scope>
    <source>
        <strain evidence="1 2">SURF-2</strain>
    </source>
</reference>
<protein>
    <submittedName>
        <fullName evidence="1">Uncharacterized protein</fullName>
    </submittedName>
</protein>
<dbReference type="RefSeq" id="WP_256603221.1">
    <property type="nucleotide sequence ID" value="NZ_JANIBJ010000027.1"/>
</dbReference>
<organism evidence="1 2">
    <name type="scientific">Methylomonas subterranea</name>
    <dbReference type="NCBI Taxonomy" id="2952225"/>
    <lineage>
        <taxon>Bacteria</taxon>
        <taxon>Pseudomonadati</taxon>
        <taxon>Pseudomonadota</taxon>
        <taxon>Gammaproteobacteria</taxon>
        <taxon>Methylococcales</taxon>
        <taxon>Methylococcaceae</taxon>
        <taxon>Methylomonas</taxon>
    </lineage>
</organism>
<evidence type="ECO:0000313" key="2">
    <source>
        <dbReference type="Proteomes" id="UP001524499"/>
    </source>
</evidence>